<accession>A0A2Z3GSD3</accession>
<dbReference type="SUPFAM" id="SSF56935">
    <property type="entry name" value="Porins"/>
    <property type="match status" value="1"/>
</dbReference>
<proteinExistence type="predicted"/>
<name>A0A2Z3GSD3_9BACT</name>
<dbReference type="EMBL" id="CP029145">
    <property type="protein sequence ID" value="AWM33965.1"/>
    <property type="molecule type" value="Genomic_DNA"/>
</dbReference>
<evidence type="ECO:0000256" key="1">
    <source>
        <dbReference type="SAM" id="SignalP"/>
    </source>
</evidence>
<dbReference type="RefSeq" id="WP_109657016.1">
    <property type="nucleotide sequence ID" value="NZ_CP029145.1"/>
</dbReference>
<dbReference type="Gene3D" id="2.40.160.60">
    <property type="entry name" value="Outer membrane protein transport protein (OMPP1/FadL/TodX)"/>
    <property type="match status" value="1"/>
</dbReference>
<dbReference type="KEGG" id="hnv:DDQ68_14925"/>
<dbReference type="Proteomes" id="UP000245999">
    <property type="component" value="Chromosome"/>
</dbReference>
<keyword evidence="3" id="KW-1185">Reference proteome</keyword>
<keyword evidence="1" id="KW-0732">Signal</keyword>
<sequence length="506" mass="54278">MKKRIIQLSLALAVGQASHAFAQGATDALRYSQLQFGGPARTQGIAGANVALGADFGNLTSNPAGLGFYQKSEFHGSLGLGFGQTDGSLYGNGKLNEQSNSVNIPSIGLVLATRLPDSDKSSSWRGGAFALGFTRLADFNQSYNYQGAVTGGQSLFQRLREPRVSPADISGQYYDGPNGTYTNLDGLARGTFLTRIQKNPSRTDSSIVTTPRTGLVGQGERTVATGSMSQFDVGYGGSFRDRLYIGVGVSLVSSNYREARDFSETATRQDFASLQLHDELHTTGRGVNGRLGLIFRATNAIRLGASIQTPTLMYLTDTYSTTLTTNFTAPAGTFTSSTAPGVYDYTLTTPFRANSGISVVLGKYGFISGDVEYVGYGQARLHNDANSANGDNNSFSGANQDIQALYRNTLNYRVGAEGRFSVFRARLGYAYYSDPYQTPSGGVSSARSYYTAGLGLRQGNFFFDVAEVYNSYKGSYSPYFLNSGQEPQVALSTQRYTTSITAGVVF</sequence>
<feature type="signal peptide" evidence="1">
    <location>
        <begin position="1"/>
        <end position="22"/>
    </location>
</feature>
<gene>
    <name evidence="2" type="ORF">DDQ68_14925</name>
</gene>
<organism evidence="2 3">
    <name type="scientific">Hymenobacter nivis</name>
    <dbReference type="NCBI Taxonomy" id="1850093"/>
    <lineage>
        <taxon>Bacteria</taxon>
        <taxon>Pseudomonadati</taxon>
        <taxon>Bacteroidota</taxon>
        <taxon>Cytophagia</taxon>
        <taxon>Cytophagales</taxon>
        <taxon>Hymenobacteraceae</taxon>
        <taxon>Hymenobacter</taxon>
    </lineage>
</organism>
<evidence type="ECO:0000313" key="2">
    <source>
        <dbReference type="EMBL" id="AWM33965.1"/>
    </source>
</evidence>
<dbReference type="OrthoDB" id="9765571at2"/>
<evidence type="ECO:0000313" key="3">
    <source>
        <dbReference type="Proteomes" id="UP000245999"/>
    </source>
</evidence>
<protein>
    <submittedName>
        <fullName evidence="2">Uncharacterized protein</fullName>
    </submittedName>
</protein>
<dbReference type="AlphaFoldDB" id="A0A2Z3GSD3"/>
<reference evidence="3" key="1">
    <citation type="submission" date="2018-04" db="EMBL/GenBank/DDBJ databases">
        <title>Complete genome of Antarctic heterotrophic bacterium Hymenobacter nivis.</title>
        <authorList>
            <person name="Terashima M."/>
        </authorList>
    </citation>
    <scope>NUCLEOTIDE SEQUENCE [LARGE SCALE GENOMIC DNA]</scope>
    <source>
        <strain evidence="3">NBRC 111535</strain>
    </source>
</reference>
<feature type="chain" id="PRO_5016407188" evidence="1">
    <location>
        <begin position="23"/>
        <end position="506"/>
    </location>
</feature>